<gene>
    <name evidence="1" type="ORF">O6H91_02G133500</name>
</gene>
<accession>A0ACC2EL87</accession>
<dbReference type="Proteomes" id="UP001162992">
    <property type="component" value="Chromosome 2"/>
</dbReference>
<reference evidence="2" key="1">
    <citation type="journal article" date="2024" name="Proc. Natl. Acad. Sci. U.S.A.">
        <title>Extraordinary preservation of gene collinearity over three hundred million years revealed in homosporous lycophytes.</title>
        <authorList>
            <person name="Li C."/>
            <person name="Wickell D."/>
            <person name="Kuo L.Y."/>
            <person name="Chen X."/>
            <person name="Nie B."/>
            <person name="Liao X."/>
            <person name="Peng D."/>
            <person name="Ji J."/>
            <person name="Jenkins J."/>
            <person name="Williams M."/>
            <person name="Shu S."/>
            <person name="Plott C."/>
            <person name="Barry K."/>
            <person name="Rajasekar S."/>
            <person name="Grimwood J."/>
            <person name="Han X."/>
            <person name="Sun S."/>
            <person name="Hou Z."/>
            <person name="He W."/>
            <person name="Dai G."/>
            <person name="Sun C."/>
            <person name="Schmutz J."/>
            <person name="Leebens-Mack J.H."/>
            <person name="Li F.W."/>
            <person name="Wang L."/>
        </authorList>
    </citation>
    <scope>NUCLEOTIDE SEQUENCE [LARGE SCALE GENOMIC DNA]</scope>
    <source>
        <strain evidence="2">cv. PW_Plant_1</strain>
    </source>
</reference>
<comment type="caution">
    <text evidence="1">The sequence shown here is derived from an EMBL/GenBank/DDBJ whole genome shotgun (WGS) entry which is preliminary data.</text>
</comment>
<evidence type="ECO:0000313" key="2">
    <source>
        <dbReference type="Proteomes" id="UP001162992"/>
    </source>
</evidence>
<evidence type="ECO:0000313" key="1">
    <source>
        <dbReference type="EMBL" id="KAJ7567145.1"/>
    </source>
</evidence>
<dbReference type="EMBL" id="CM055093">
    <property type="protein sequence ID" value="KAJ7567145.1"/>
    <property type="molecule type" value="Genomic_DNA"/>
</dbReference>
<protein>
    <submittedName>
        <fullName evidence="1">Uncharacterized protein</fullName>
    </submittedName>
</protein>
<sequence length="344" mass="37224">MVIGNGWVWRLVLALMAAGLAFSHLLHHFHGHLTLLPSPHAKYDCSRQQPPCRSYPPSDFHCRQGRRALLRGSSFLFISCVESLSRAESKEEDDLYAVEEQRLIHLFEEATRSVVSIQDIEILNPKAEKGSAAYEDFKLEGTGSGFIWDQLGHIVTNYHVVAKLATDFSRHQRSNVSLLANDGTISVYEAELLGVDPSHDLAVLKIDAAKSCLQPLPIGTSLDLRVGQNCYAIGNPYGLEHTLTSGVISGLGREIPSPLGKPILGAIQTDASINAGNSGGPLLDSFGRVIGVSTATFTRQGTGVSSGVNFALPIDLVRGLIPYLIVYGTISSPRPQENPTFKGI</sequence>
<name>A0ACC2EL87_DIPCM</name>
<organism evidence="1 2">
    <name type="scientific">Diphasiastrum complanatum</name>
    <name type="common">Issler's clubmoss</name>
    <name type="synonym">Lycopodium complanatum</name>
    <dbReference type="NCBI Taxonomy" id="34168"/>
    <lineage>
        <taxon>Eukaryota</taxon>
        <taxon>Viridiplantae</taxon>
        <taxon>Streptophyta</taxon>
        <taxon>Embryophyta</taxon>
        <taxon>Tracheophyta</taxon>
        <taxon>Lycopodiopsida</taxon>
        <taxon>Lycopodiales</taxon>
        <taxon>Lycopodiaceae</taxon>
        <taxon>Lycopodioideae</taxon>
        <taxon>Diphasiastrum</taxon>
    </lineage>
</organism>
<keyword evidence="2" id="KW-1185">Reference proteome</keyword>
<proteinExistence type="predicted"/>